<protein>
    <submittedName>
        <fullName evidence="2">Hydrogenase</fullName>
    </submittedName>
</protein>
<dbReference type="Gene3D" id="3.40.50.1980">
    <property type="entry name" value="Nitrogenase molybdenum iron protein domain"/>
    <property type="match status" value="3"/>
</dbReference>
<dbReference type="InterPro" id="IPR000510">
    <property type="entry name" value="Nase/OxRdtase_comp1"/>
</dbReference>
<dbReference type="PANTHER" id="PTHR33712">
    <property type="entry name" value="LIGHT-INDEPENDENT PROTOCHLOROPHYLLIDE REDUCTASE SUBUNIT B"/>
    <property type="match status" value="1"/>
</dbReference>
<dbReference type="RefSeq" id="WP_199383186.1">
    <property type="nucleotide sequence ID" value="NZ_JAEMHM010000004.1"/>
</dbReference>
<evidence type="ECO:0000313" key="3">
    <source>
        <dbReference type="Proteomes" id="UP000636888"/>
    </source>
</evidence>
<evidence type="ECO:0000313" key="2">
    <source>
        <dbReference type="EMBL" id="MBJ6724353.1"/>
    </source>
</evidence>
<accession>A0A8J7IMZ1</accession>
<dbReference type="EMBL" id="JAEMHM010000004">
    <property type="protein sequence ID" value="MBJ6724353.1"/>
    <property type="molecule type" value="Genomic_DNA"/>
</dbReference>
<dbReference type="PANTHER" id="PTHR33712:SF7">
    <property type="entry name" value="LIGHT-INDEPENDENT PROTOCHLOROPHYLLIDE REDUCTASE SUBUNIT B"/>
    <property type="match status" value="1"/>
</dbReference>
<proteinExistence type="predicted"/>
<dbReference type="GO" id="GO:0016491">
    <property type="term" value="F:oxidoreductase activity"/>
    <property type="evidence" value="ECO:0007669"/>
    <property type="project" value="InterPro"/>
</dbReference>
<dbReference type="AlphaFoldDB" id="A0A8J7IMZ1"/>
<evidence type="ECO:0000259" key="1">
    <source>
        <dbReference type="Pfam" id="PF00148"/>
    </source>
</evidence>
<dbReference type="SUPFAM" id="SSF53807">
    <property type="entry name" value="Helical backbone' metal receptor"/>
    <property type="match status" value="1"/>
</dbReference>
<dbReference type="InterPro" id="IPR050152">
    <property type="entry name" value="ChlB/BchB/BchZ"/>
</dbReference>
<dbReference type="Pfam" id="PF00148">
    <property type="entry name" value="Oxidored_nitro"/>
    <property type="match status" value="1"/>
</dbReference>
<name>A0A8J7IMZ1_9BACT</name>
<sequence>MAGVIEQIRNVCALGALQSVVAIERAIPIIHAGPGCGQKLWSGLSNGNGFQGAGYVGGHSVPCTNATEQEVVFGGEEKLRETVANTLKVMDGDLFVILTGCTSDIVGDDVGEVARSFRSSGAPVVYVETGGFKGDNYFGHELLWDALIDQFLEPAGKAEPGLVNLFSVLPYQDPYWTGTLHTIAGLLRSIGLIPNVIYGPGEGVASLRKVPKAQFNLLLSPWVGLKTVQRLEEKFGTPYLHYPTLPIGATETGKFLRAVGVQAGIPSETVEEAIRREEARYYYYVERSADLLFETRFLPGHFVTVADSFYALGLTKFLINDLGLIPEVQFVTEAVPEQYRPLIDAEFARFDEGLVSPVHYGADGGTVRDELARRTFRERPLILGSSWDRVTARKLNGYPLSVAMPVSDRLVLSRTYAGYEGALRLTEDIYSVILSSFQ</sequence>
<feature type="domain" description="Nitrogenase/oxidoreductase component 1" evidence="1">
    <location>
        <begin position="13"/>
        <end position="433"/>
    </location>
</feature>
<dbReference type="Proteomes" id="UP000636888">
    <property type="component" value="Unassembled WGS sequence"/>
</dbReference>
<keyword evidence="3" id="KW-1185">Reference proteome</keyword>
<organism evidence="2 3">
    <name type="scientific">Geomesophilobacter sediminis</name>
    <dbReference type="NCBI Taxonomy" id="2798584"/>
    <lineage>
        <taxon>Bacteria</taxon>
        <taxon>Pseudomonadati</taxon>
        <taxon>Thermodesulfobacteriota</taxon>
        <taxon>Desulfuromonadia</taxon>
        <taxon>Geobacterales</taxon>
        <taxon>Geobacteraceae</taxon>
        <taxon>Geomesophilobacter</taxon>
    </lineage>
</organism>
<reference evidence="2" key="1">
    <citation type="submission" date="2020-12" db="EMBL/GenBank/DDBJ databases">
        <title>Geomonas sp. Red875, isolated from river sediment.</title>
        <authorList>
            <person name="Xu Z."/>
            <person name="Zhang Z."/>
            <person name="Masuda Y."/>
            <person name="Itoh H."/>
            <person name="Senoo K."/>
        </authorList>
    </citation>
    <scope>NUCLEOTIDE SEQUENCE</scope>
    <source>
        <strain evidence="2">Red875</strain>
    </source>
</reference>
<comment type="caution">
    <text evidence="2">The sequence shown here is derived from an EMBL/GenBank/DDBJ whole genome shotgun (WGS) entry which is preliminary data.</text>
</comment>
<gene>
    <name evidence="2" type="ORF">JFN93_06510</name>
</gene>